<proteinExistence type="predicted"/>
<dbReference type="AlphaFoldDB" id="A0A841LZL5"/>
<evidence type="ECO:0000256" key="1">
    <source>
        <dbReference type="ARBA" id="ARBA00023015"/>
    </source>
</evidence>
<keyword evidence="2 5" id="KW-0238">DNA-binding</keyword>
<accession>A0A841LZL5</accession>
<dbReference type="InterPro" id="IPR003313">
    <property type="entry name" value="AraC-bd"/>
</dbReference>
<dbReference type="SMART" id="SM00342">
    <property type="entry name" value="HTH_ARAC"/>
    <property type="match status" value="1"/>
</dbReference>
<dbReference type="PANTHER" id="PTHR46796">
    <property type="entry name" value="HTH-TYPE TRANSCRIPTIONAL ACTIVATOR RHAS-RELATED"/>
    <property type="match status" value="1"/>
</dbReference>
<evidence type="ECO:0000259" key="4">
    <source>
        <dbReference type="PROSITE" id="PS01124"/>
    </source>
</evidence>
<sequence length="278" mass="30536">MPFYYMLIVMSRGRFHIIRSEIRGVEAVAADSAHTFGRHIHGQFGIGVILRGAQKSLSGRGVVEAEAGDVITVNPDEVHDGSPIGDHGRSWQMLYFDPAVFIKPIHALTDGRDNMAELSHPAIKDPVSAKLFLNLYRAITDKNGGDSEIQFHENLLILLARLIELASCEHKNAVPKNIVKAQSRIDDDPSVAVTLDELANIAGISQFQLIRGFSKFTGLTPHAYLVQRRLQRARIMIATGEALSNIAHVCGFADQSHMTRLFVSAYGMTPGNYAAAQH</sequence>
<dbReference type="SUPFAM" id="SSF46689">
    <property type="entry name" value="Homeodomain-like"/>
    <property type="match status" value="2"/>
</dbReference>
<dbReference type="InterPro" id="IPR018060">
    <property type="entry name" value="HTH_AraC"/>
</dbReference>
<dbReference type="GO" id="GO:0043565">
    <property type="term" value="F:sequence-specific DNA binding"/>
    <property type="evidence" value="ECO:0007669"/>
    <property type="project" value="InterPro"/>
</dbReference>
<dbReference type="Pfam" id="PF12833">
    <property type="entry name" value="HTH_18"/>
    <property type="match status" value="1"/>
</dbReference>
<protein>
    <submittedName>
        <fullName evidence="5">AraC-like DNA-binding protein</fullName>
    </submittedName>
</protein>
<name>A0A841LZL5_9HYPH</name>
<dbReference type="PANTHER" id="PTHR46796:SF2">
    <property type="entry name" value="TRANSCRIPTIONAL REGULATORY PROTEIN"/>
    <property type="match status" value="1"/>
</dbReference>
<dbReference type="PROSITE" id="PS01124">
    <property type="entry name" value="HTH_ARAC_FAMILY_2"/>
    <property type="match status" value="1"/>
</dbReference>
<keyword evidence="1" id="KW-0805">Transcription regulation</keyword>
<dbReference type="EMBL" id="JACIIU010000005">
    <property type="protein sequence ID" value="MBB6261059.1"/>
    <property type="molecule type" value="Genomic_DNA"/>
</dbReference>
<dbReference type="InterPro" id="IPR037923">
    <property type="entry name" value="HTH-like"/>
</dbReference>
<dbReference type="SUPFAM" id="SSF51215">
    <property type="entry name" value="Regulatory protein AraC"/>
    <property type="match status" value="1"/>
</dbReference>
<keyword evidence="3" id="KW-0804">Transcription</keyword>
<comment type="caution">
    <text evidence="5">The sequence shown here is derived from an EMBL/GenBank/DDBJ whole genome shotgun (WGS) entry which is preliminary data.</text>
</comment>
<evidence type="ECO:0000256" key="2">
    <source>
        <dbReference type="ARBA" id="ARBA00023125"/>
    </source>
</evidence>
<gene>
    <name evidence="5" type="ORF">FHS77_001607</name>
</gene>
<organism evidence="5 6">
    <name type="scientific">Paenochrobactrum gallinarii</name>
    <dbReference type="NCBI Taxonomy" id="643673"/>
    <lineage>
        <taxon>Bacteria</taxon>
        <taxon>Pseudomonadati</taxon>
        <taxon>Pseudomonadota</taxon>
        <taxon>Alphaproteobacteria</taxon>
        <taxon>Hyphomicrobiales</taxon>
        <taxon>Brucellaceae</taxon>
        <taxon>Paenochrobactrum</taxon>
    </lineage>
</organism>
<dbReference type="Gene3D" id="1.10.10.60">
    <property type="entry name" value="Homeodomain-like"/>
    <property type="match status" value="1"/>
</dbReference>
<dbReference type="InterPro" id="IPR050204">
    <property type="entry name" value="AraC_XylS_family_regulators"/>
</dbReference>
<evidence type="ECO:0000313" key="5">
    <source>
        <dbReference type="EMBL" id="MBB6261059.1"/>
    </source>
</evidence>
<dbReference type="GO" id="GO:0003700">
    <property type="term" value="F:DNA-binding transcription factor activity"/>
    <property type="evidence" value="ECO:0007669"/>
    <property type="project" value="InterPro"/>
</dbReference>
<feature type="domain" description="HTH araC/xylS-type" evidence="4">
    <location>
        <begin position="179"/>
        <end position="276"/>
    </location>
</feature>
<keyword evidence="6" id="KW-1185">Reference proteome</keyword>
<dbReference type="InterPro" id="IPR009057">
    <property type="entry name" value="Homeodomain-like_sf"/>
</dbReference>
<dbReference type="Pfam" id="PF02311">
    <property type="entry name" value="AraC_binding"/>
    <property type="match status" value="1"/>
</dbReference>
<evidence type="ECO:0000313" key="6">
    <source>
        <dbReference type="Proteomes" id="UP000555393"/>
    </source>
</evidence>
<evidence type="ECO:0000256" key="3">
    <source>
        <dbReference type="ARBA" id="ARBA00023163"/>
    </source>
</evidence>
<reference evidence="5 6" key="1">
    <citation type="submission" date="2020-08" db="EMBL/GenBank/DDBJ databases">
        <title>Genomic Encyclopedia of Type Strains, Phase IV (KMG-IV): sequencing the most valuable type-strain genomes for metagenomic binning, comparative biology and taxonomic classification.</title>
        <authorList>
            <person name="Goeker M."/>
        </authorList>
    </citation>
    <scope>NUCLEOTIDE SEQUENCE [LARGE SCALE GENOMIC DNA]</scope>
    <source>
        <strain evidence="5 6">DSM 22336</strain>
    </source>
</reference>
<dbReference type="Proteomes" id="UP000555393">
    <property type="component" value="Unassembled WGS sequence"/>
</dbReference>